<dbReference type="Proteomes" id="UP000072904">
    <property type="component" value="Chromosome 14"/>
</dbReference>
<reference evidence="4" key="4">
    <citation type="submission" date="2019-05" db="EMBL/GenBank/DDBJ databases">
        <authorList>
            <consortium name="Pathogen Informatics"/>
        </authorList>
    </citation>
    <scope>NUCLEOTIDE SEQUENCE</scope>
    <source>
        <strain evidence="4">17X</strain>
    </source>
</reference>
<keyword evidence="2" id="KW-0472">Membrane</keyword>
<dbReference type="VEuPathDB" id="PlasmoDB:PYYM_1452200"/>
<feature type="transmembrane region" description="Helical" evidence="2">
    <location>
        <begin position="259"/>
        <end position="283"/>
    </location>
</feature>
<dbReference type="VEuPathDB" id="PlasmoDB:PY17X_1450600"/>
<evidence type="ECO:0000256" key="1">
    <source>
        <dbReference type="SAM" id="MobiDB-lite"/>
    </source>
</evidence>
<evidence type="ECO:0000256" key="2">
    <source>
        <dbReference type="SAM" id="Phobius"/>
    </source>
</evidence>
<keyword evidence="2" id="KW-1133">Transmembrane helix</keyword>
<dbReference type="OrthoDB" id="378080at2759"/>
<gene>
    <name evidence="4" type="ORF">PY17X_1450600</name>
    <name evidence="3" type="ORF">PYYM_1452200</name>
</gene>
<dbReference type="GeneID" id="34860217"/>
<feature type="transmembrane region" description="Helical" evidence="2">
    <location>
        <begin position="289"/>
        <end position="322"/>
    </location>
</feature>
<dbReference type="VEuPathDB" id="PlasmoDB:Py17XNL_001401335"/>
<dbReference type="Proteomes" id="UP000072874">
    <property type="component" value="Chromosome 14"/>
</dbReference>
<sequence>MKDSLLSQILTEAEIIELGLNDSLMRHCSSPFILNKKNYIQISILYLINIFFFFCVYITIIVFRIVAYKPEFTTDISLIIYVYIFIFFYIDLIISNDIKYNLVRKYNIKEVRKRIYAKYLSYKKRHNNQIVPTLSNSNSNHNNINHSNSNHNNINHSNSNHNNNSNNNGNGNENGNGNGNGNEKKKFINDKLFSREKHFIICDNEQNETLINENINYNEDKYYVLDELKNVNHNINKELLKYIQFENNNYTITHHKFDIFLIIAGIINQLNTFCDLLFLFSIYNHSKVLFFISLFIYIYYLVYFILILKFAVNVSFTLIEIYRKSLYRSYKKFIKKSKKAISYIKKIILYIKKIIYKCIKKYLKFIIFIRGDTIVPTENVPNLFLNKYTCYNSWVFFYKENTDTTSDLQNLKLIYDIDFEDIPKKKLKKNYINRNRKNEMRTKDMSIPLVEKNNIKFISKKKEKTNYEKALVPKYVQMVADMSSILSFYHILNIMKSKFLSAHNLYSHVSFTLIFFIWKLLYMDIILFLLKFYILFYSSDKLIIEIILFISLTNMVTSYIINLVDNNLLNYTNFN</sequence>
<dbReference type="EMBL" id="LM993668">
    <property type="protein sequence ID" value="VTZ81815.1"/>
    <property type="molecule type" value="Genomic_DNA"/>
</dbReference>
<feature type="transmembrane region" description="Helical" evidence="2">
    <location>
        <begin position="44"/>
        <end position="66"/>
    </location>
</feature>
<protein>
    <submittedName>
        <fullName evidence="4">Uncharacterized protein</fullName>
    </submittedName>
</protein>
<evidence type="ECO:0000313" key="6">
    <source>
        <dbReference type="Proteomes" id="UP000072904"/>
    </source>
</evidence>
<feature type="transmembrane region" description="Helical" evidence="2">
    <location>
        <begin position="511"/>
        <end position="530"/>
    </location>
</feature>
<keyword evidence="2" id="KW-0812">Transmembrane</keyword>
<reference evidence="5 6" key="1">
    <citation type="journal article" date="2014" name="BMC Biol.">
        <title>A comprehensive evaluation of rodent malaria parasite genomes and gene expression.</title>
        <authorList>
            <person name="Otto T.D."/>
            <person name="Bohme U."/>
            <person name="Jackson A.P."/>
            <person name="Hunt M."/>
            <person name="Franke-Fayard B."/>
            <person name="Hoeijmakers W.A."/>
            <person name="Religa A.A."/>
            <person name="Robertson L."/>
            <person name="Sanders M."/>
            <person name="Ogun S.A."/>
            <person name="Cunningham D."/>
            <person name="Erhart A."/>
            <person name="Billker O."/>
            <person name="Khan S.M."/>
            <person name="Stunnenberg H.G."/>
            <person name="Langhorne J."/>
            <person name="Holder A.A."/>
            <person name="Waters A.P."/>
            <person name="Newbold C.I."/>
            <person name="Pain A."/>
            <person name="Berriman M."/>
            <person name="Janse C.J."/>
        </authorList>
    </citation>
    <scope>NUCLEOTIDE SEQUENCE [LARGE SCALE GENOMIC DNA]</scope>
    <source>
        <strain evidence="4 5">17X</strain>
        <strain evidence="3 6">YM</strain>
    </source>
</reference>
<dbReference type="KEGG" id="pyo:PY17X_1450600"/>
<feature type="compositionally biased region" description="Low complexity" evidence="1">
    <location>
        <begin position="135"/>
        <end position="171"/>
    </location>
</feature>
<dbReference type="EMBL" id="LK934642">
    <property type="protein sequence ID" value="CDU20851.1"/>
    <property type="molecule type" value="Genomic_DNA"/>
</dbReference>
<evidence type="ECO:0000313" key="5">
    <source>
        <dbReference type="Proteomes" id="UP000072874"/>
    </source>
</evidence>
<dbReference type="AlphaFoldDB" id="A0A078KG09"/>
<organism evidence="4 5">
    <name type="scientific">Plasmodium yoelii</name>
    <dbReference type="NCBI Taxonomy" id="5861"/>
    <lineage>
        <taxon>Eukaryota</taxon>
        <taxon>Sar</taxon>
        <taxon>Alveolata</taxon>
        <taxon>Apicomplexa</taxon>
        <taxon>Aconoidasida</taxon>
        <taxon>Haemosporida</taxon>
        <taxon>Plasmodiidae</taxon>
        <taxon>Plasmodium</taxon>
        <taxon>Plasmodium (Vinckeia)</taxon>
    </lineage>
</organism>
<name>A0A078KG09_PLAYE</name>
<dbReference type="VEuPathDB" id="PlasmoDB:PY04934"/>
<accession>A0A078KG09</accession>
<reference evidence="4" key="2">
    <citation type="submission" date="2014-05" db="EMBL/GenBank/DDBJ databases">
        <authorList>
            <person name="Aslett M.A."/>
            <person name="De Silva N."/>
        </authorList>
    </citation>
    <scope>NUCLEOTIDE SEQUENCE</scope>
    <source>
        <strain evidence="4">17X</strain>
    </source>
</reference>
<evidence type="ECO:0000313" key="3">
    <source>
        <dbReference type="EMBL" id="CDU20851.1"/>
    </source>
</evidence>
<feature type="transmembrane region" description="Helical" evidence="2">
    <location>
        <begin position="542"/>
        <end position="561"/>
    </location>
</feature>
<feature type="transmembrane region" description="Helical" evidence="2">
    <location>
        <begin position="78"/>
        <end position="95"/>
    </location>
</feature>
<proteinExistence type="predicted"/>
<feature type="region of interest" description="Disordered" evidence="1">
    <location>
        <begin position="131"/>
        <end position="184"/>
    </location>
</feature>
<evidence type="ECO:0000313" key="4">
    <source>
        <dbReference type="EMBL" id="VTZ81815.1"/>
    </source>
</evidence>
<reference evidence="3" key="3">
    <citation type="submission" date="2014-05" db="EMBL/GenBank/DDBJ databases">
        <authorList>
            <person name="Aslett A.Martin."/>
            <person name="De Silva Nishadi"/>
        </authorList>
    </citation>
    <scope>NUCLEOTIDE SEQUENCE</scope>
    <source>
        <strain evidence="3">YM</strain>
    </source>
</reference>
<dbReference type="OMA" id="VWKLLYM"/>
<dbReference type="RefSeq" id="XP_022813007.1">
    <property type="nucleotide sequence ID" value="XM_022957652.1"/>
</dbReference>